<dbReference type="InterPro" id="IPR057870">
    <property type="entry name" value="HR1_TOCA"/>
</dbReference>
<dbReference type="AlphaFoldDB" id="A0A8B8D2X4"/>
<dbReference type="PROSITE" id="PS51741">
    <property type="entry name" value="F_BAR"/>
    <property type="match status" value="1"/>
</dbReference>
<evidence type="ECO:0000313" key="17">
    <source>
        <dbReference type="Proteomes" id="UP000694844"/>
    </source>
</evidence>
<keyword evidence="4 10" id="KW-0728">SH3 domain</keyword>
<evidence type="ECO:0000259" key="14">
    <source>
        <dbReference type="PROSITE" id="PS50002"/>
    </source>
</evidence>
<feature type="domain" description="REM-1" evidence="16">
    <location>
        <begin position="356"/>
        <end position="433"/>
    </location>
</feature>
<evidence type="ECO:0000256" key="3">
    <source>
        <dbReference type="ARBA" id="ARBA00009426"/>
    </source>
</evidence>
<dbReference type="GO" id="GO:0005737">
    <property type="term" value="C:cytoplasm"/>
    <property type="evidence" value="ECO:0007669"/>
    <property type="project" value="UniProtKB-SubCell"/>
</dbReference>
<evidence type="ECO:0000256" key="4">
    <source>
        <dbReference type="ARBA" id="ARBA00022443"/>
    </source>
</evidence>
<dbReference type="OrthoDB" id="8783038at2759"/>
<evidence type="ECO:0000256" key="8">
    <source>
        <dbReference type="ARBA" id="ARBA00023054"/>
    </source>
</evidence>
<dbReference type="FunFam" id="2.30.30.40:FF:000203">
    <property type="entry name" value="Cdc42-interacting protein 4, isoform F"/>
    <property type="match status" value="1"/>
</dbReference>
<dbReference type="KEGG" id="cvn:111123802"/>
<evidence type="ECO:0000256" key="7">
    <source>
        <dbReference type="ARBA" id="ARBA00022583"/>
    </source>
</evidence>
<comment type="similarity">
    <text evidence="3">Belongs to the FNBP1 family.</text>
</comment>
<feature type="region of interest" description="Disordered" evidence="13">
    <location>
        <begin position="434"/>
        <end position="512"/>
    </location>
</feature>
<keyword evidence="6" id="KW-0963">Cytoplasm</keyword>
<dbReference type="Gene3D" id="1.20.1270.60">
    <property type="entry name" value="Arfaptin homology (AH) domain/BAR domain"/>
    <property type="match status" value="1"/>
</dbReference>
<dbReference type="PROSITE" id="PS50002">
    <property type="entry name" value="SH3"/>
    <property type="match status" value="1"/>
</dbReference>
<feature type="compositionally biased region" description="Polar residues" evidence="13">
    <location>
        <begin position="292"/>
        <end position="304"/>
    </location>
</feature>
<dbReference type="SMART" id="SM00326">
    <property type="entry name" value="SH3"/>
    <property type="match status" value="1"/>
</dbReference>
<dbReference type="SUPFAM" id="SSF50044">
    <property type="entry name" value="SH3-domain"/>
    <property type="match status" value="1"/>
</dbReference>
<evidence type="ECO:0000259" key="15">
    <source>
        <dbReference type="PROSITE" id="PS51741"/>
    </source>
</evidence>
<keyword evidence="5" id="KW-1003">Cell membrane</keyword>
<feature type="domain" description="F-BAR" evidence="15">
    <location>
        <begin position="1"/>
        <end position="263"/>
    </location>
</feature>
<dbReference type="Gene3D" id="6.10.140.470">
    <property type="match status" value="1"/>
</dbReference>
<dbReference type="InterPro" id="IPR001452">
    <property type="entry name" value="SH3_domain"/>
</dbReference>
<dbReference type="InterPro" id="IPR027267">
    <property type="entry name" value="AH/BAR_dom_sf"/>
</dbReference>
<dbReference type="SMART" id="SM00055">
    <property type="entry name" value="FCH"/>
    <property type="match status" value="1"/>
</dbReference>
<feature type="compositionally biased region" description="Polar residues" evidence="13">
    <location>
        <begin position="458"/>
        <end position="468"/>
    </location>
</feature>
<dbReference type="Pfam" id="PF25610">
    <property type="entry name" value="HR1_TOCA"/>
    <property type="match status" value="1"/>
</dbReference>
<sequence length="600" mass="68447">MSWGTELWDQYDTIATHTQKGIDFCERFTHFLKDRCSIELKYASELKKLVKSYQPKKKEEEEYQQYSWAARFWDVLKELHDLAGQHEVIAENTQGQVLKDVQSLISEMKQQRRKDLQDGAKVQDQLKESLAKLDKSRRNYEKAFKMAEKATDDYRKADADINLSRAEVEKTRNMMMIKNNQCDESKNEYAAQLQQTNQHQRDHYTQQMPSVFQQMQSMEENRINKIKSMVKQIADIERSVVPIINTCIDGMVKASDGISAEEDSKAVIDKYKSGFPIPADIPFEDLSNSSVIDTSNANGTPKNSLDNRKGTVSDKKKNRKDKKGGGGLFGIFTSSKATINKIIGLLGEESKEDFSDLPPNQQRKALNRKIDEFKKEIARETAEREGMLKMKDVYVNNPALGDPNALEKKIEENAQKIDSLQAEMRKYQGYLANMDAKPSPVGQRRNSLSDDSISQSSTNMEMSQTSLPGQPPVAANEPEVYTDEWPEPPSDEEFEEEGTVEIRKKPDKKAIDDEEDHVGEFEHAEGDFDEEGFPVIGTCRALYIYEAGNEGSVAMTEGEEMFVLEQDQGDGWTRVRKHDNSEGFVPTSYIQCHFYDQDEV</sequence>
<dbReference type="InterPro" id="IPR011072">
    <property type="entry name" value="HR1_rho-bd"/>
</dbReference>
<organism evidence="17 18">
    <name type="scientific">Crassostrea virginica</name>
    <name type="common">Eastern oyster</name>
    <dbReference type="NCBI Taxonomy" id="6565"/>
    <lineage>
        <taxon>Eukaryota</taxon>
        <taxon>Metazoa</taxon>
        <taxon>Spiralia</taxon>
        <taxon>Lophotrochozoa</taxon>
        <taxon>Mollusca</taxon>
        <taxon>Bivalvia</taxon>
        <taxon>Autobranchia</taxon>
        <taxon>Pteriomorphia</taxon>
        <taxon>Ostreida</taxon>
        <taxon>Ostreoidea</taxon>
        <taxon>Ostreidae</taxon>
        <taxon>Crassostrea</taxon>
    </lineage>
</organism>
<feature type="compositionally biased region" description="Basic and acidic residues" evidence="13">
    <location>
        <begin position="500"/>
        <end position="511"/>
    </location>
</feature>
<dbReference type="Gene3D" id="2.30.30.40">
    <property type="entry name" value="SH3 Domains"/>
    <property type="match status" value="1"/>
</dbReference>
<dbReference type="GO" id="GO:0006897">
    <property type="term" value="P:endocytosis"/>
    <property type="evidence" value="ECO:0007669"/>
    <property type="project" value="UniProtKB-KW"/>
</dbReference>
<evidence type="ECO:0000256" key="6">
    <source>
        <dbReference type="ARBA" id="ARBA00022490"/>
    </source>
</evidence>
<dbReference type="InterPro" id="IPR036028">
    <property type="entry name" value="SH3-like_dom_sf"/>
</dbReference>
<feature type="compositionally biased region" description="Basic and acidic residues" evidence="13">
    <location>
        <begin position="305"/>
        <end position="315"/>
    </location>
</feature>
<evidence type="ECO:0000256" key="2">
    <source>
        <dbReference type="ARBA" id="ARBA00004496"/>
    </source>
</evidence>
<evidence type="ECO:0000256" key="1">
    <source>
        <dbReference type="ARBA" id="ARBA00004236"/>
    </source>
</evidence>
<dbReference type="PANTHER" id="PTHR15735">
    <property type="entry name" value="FCH AND DOUBLE SH3 DOMAINS PROTEIN"/>
    <property type="match status" value="1"/>
</dbReference>
<feature type="domain" description="SH3" evidence="14">
    <location>
        <begin position="534"/>
        <end position="595"/>
    </location>
</feature>
<dbReference type="InterPro" id="IPR031160">
    <property type="entry name" value="F_BAR_dom"/>
</dbReference>
<keyword evidence="17" id="KW-1185">Reference proteome</keyword>
<feature type="coiled-coil region" evidence="12">
    <location>
        <begin position="123"/>
        <end position="150"/>
    </location>
</feature>
<dbReference type="SUPFAM" id="SSF103657">
    <property type="entry name" value="BAR/IMD domain-like"/>
    <property type="match status" value="1"/>
</dbReference>
<keyword evidence="7" id="KW-0254">Endocytosis</keyword>
<name>A0A8B8D2X4_CRAVI</name>
<evidence type="ECO:0000256" key="10">
    <source>
        <dbReference type="PROSITE-ProRule" id="PRU00192"/>
    </source>
</evidence>
<dbReference type="FunFam" id="1.20.1270.60:FF:000002">
    <property type="entry name" value="Formin-binding protein 1-like isoform 1"/>
    <property type="match status" value="1"/>
</dbReference>
<dbReference type="Pfam" id="PF00611">
    <property type="entry name" value="FCH"/>
    <property type="match status" value="1"/>
</dbReference>
<evidence type="ECO:0000259" key="16">
    <source>
        <dbReference type="PROSITE" id="PS51860"/>
    </source>
</evidence>
<dbReference type="PROSITE" id="PS51860">
    <property type="entry name" value="REM_1"/>
    <property type="match status" value="1"/>
</dbReference>
<dbReference type="GO" id="GO:0007165">
    <property type="term" value="P:signal transduction"/>
    <property type="evidence" value="ECO:0007669"/>
    <property type="project" value="InterPro"/>
</dbReference>
<evidence type="ECO:0000256" key="13">
    <source>
        <dbReference type="SAM" id="MobiDB-lite"/>
    </source>
</evidence>
<dbReference type="Pfam" id="PF00018">
    <property type="entry name" value="SH3_1"/>
    <property type="match status" value="1"/>
</dbReference>
<dbReference type="CDD" id="cd11911">
    <property type="entry name" value="SH3_CIP4-like"/>
    <property type="match status" value="1"/>
</dbReference>
<accession>A0A8B8D2X4</accession>
<dbReference type="PANTHER" id="PTHR15735:SF12">
    <property type="entry name" value="CDC42-INTERACTING PROTEIN 4, ISOFORM B"/>
    <property type="match status" value="1"/>
</dbReference>
<comment type="subcellular location">
    <subcellularLocation>
        <location evidence="1">Cell membrane</location>
    </subcellularLocation>
    <subcellularLocation>
        <location evidence="2">Cytoplasm</location>
    </subcellularLocation>
</comment>
<feature type="compositionally biased region" description="Acidic residues" evidence="13">
    <location>
        <begin position="480"/>
        <end position="499"/>
    </location>
</feature>
<protein>
    <submittedName>
        <fullName evidence="18">Formin-binding protein 1-like isoform X1</fullName>
    </submittedName>
</protein>
<reference evidence="18" key="1">
    <citation type="submission" date="2025-08" db="UniProtKB">
        <authorList>
            <consortium name="RefSeq"/>
        </authorList>
    </citation>
    <scope>IDENTIFICATION</scope>
    <source>
        <tissue evidence="18">Whole sample</tissue>
    </source>
</reference>
<keyword evidence="8 11" id="KW-0175">Coiled coil</keyword>
<dbReference type="GeneID" id="111123802"/>
<proteinExistence type="inferred from homology"/>
<dbReference type="GO" id="GO:0005886">
    <property type="term" value="C:plasma membrane"/>
    <property type="evidence" value="ECO:0007669"/>
    <property type="project" value="UniProtKB-SubCell"/>
</dbReference>
<evidence type="ECO:0000256" key="9">
    <source>
        <dbReference type="ARBA" id="ARBA00023136"/>
    </source>
</evidence>
<evidence type="ECO:0000256" key="12">
    <source>
        <dbReference type="SAM" id="Coils"/>
    </source>
</evidence>
<dbReference type="Proteomes" id="UP000694844">
    <property type="component" value="Chromosome 3"/>
</dbReference>
<dbReference type="CDD" id="cd07653">
    <property type="entry name" value="F-BAR_CIP4-like"/>
    <property type="match status" value="1"/>
</dbReference>
<keyword evidence="9" id="KW-0472">Membrane</keyword>
<dbReference type="InterPro" id="IPR001060">
    <property type="entry name" value="FCH_dom"/>
</dbReference>
<dbReference type="CDD" id="cd11619">
    <property type="entry name" value="HR1_CIP4-like"/>
    <property type="match status" value="1"/>
</dbReference>
<dbReference type="RefSeq" id="XP_022322085.1">
    <property type="nucleotide sequence ID" value="XM_022466377.1"/>
</dbReference>
<evidence type="ECO:0000313" key="18">
    <source>
        <dbReference type="RefSeq" id="XP_022322085.1"/>
    </source>
</evidence>
<evidence type="ECO:0000256" key="5">
    <source>
        <dbReference type="ARBA" id="ARBA00022475"/>
    </source>
</evidence>
<evidence type="ECO:0000256" key="11">
    <source>
        <dbReference type="PROSITE-ProRule" id="PRU01077"/>
    </source>
</evidence>
<feature type="region of interest" description="Disordered" evidence="13">
    <location>
        <begin position="292"/>
        <end position="322"/>
    </location>
</feature>
<gene>
    <name evidence="18" type="primary">LOC111123802</name>
</gene>